<dbReference type="Proteomes" id="UP000316921">
    <property type="component" value="Chromosome"/>
</dbReference>
<reference evidence="2 3" key="1">
    <citation type="submission" date="2019-02" db="EMBL/GenBank/DDBJ databases">
        <title>Deep-cultivation of Planctomycetes and their phenomic and genomic characterization uncovers novel biology.</title>
        <authorList>
            <person name="Wiegand S."/>
            <person name="Jogler M."/>
            <person name="Boedeker C."/>
            <person name="Pinto D."/>
            <person name="Vollmers J."/>
            <person name="Rivas-Marin E."/>
            <person name="Kohn T."/>
            <person name="Peeters S.H."/>
            <person name="Heuer A."/>
            <person name="Rast P."/>
            <person name="Oberbeckmann S."/>
            <person name="Bunk B."/>
            <person name="Jeske O."/>
            <person name="Meyerdierks A."/>
            <person name="Storesund J.E."/>
            <person name="Kallscheuer N."/>
            <person name="Luecker S."/>
            <person name="Lage O.M."/>
            <person name="Pohl T."/>
            <person name="Merkel B.J."/>
            <person name="Hornburger P."/>
            <person name="Mueller R.-W."/>
            <person name="Bruemmer F."/>
            <person name="Labrenz M."/>
            <person name="Spormann A.M."/>
            <person name="Op den Camp H."/>
            <person name="Overmann J."/>
            <person name="Amann R."/>
            <person name="Jetten M.S.M."/>
            <person name="Mascher T."/>
            <person name="Medema M.H."/>
            <person name="Devos D.P."/>
            <person name="Kaster A.-K."/>
            <person name="Ovreas L."/>
            <person name="Rohde M."/>
            <person name="Galperin M.Y."/>
            <person name="Jogler C."/>
        </authorList>
    </citation>
    <scope>NUCLEOTIDE SEQUENCE [LARGE SCALE GENOMIC DNA]</scope>
    <source>
        <strain evidence="2 3">Pla133</strain>
    </source>
</reference>
<dbReference type="KEGG" id="pbap:Pla133_12140"/>
<name>A0A518BGN3_9BACT</name>
<evidence type="ECO:0008006" key="4">
    <source>
        <dbReference type="Google" id="ProtNLM"/>
    </source>
</evidence>
<evidence type="ECO:0000256" key="1">
    <source>
        <dbReference type="SAM" id="SignalP"/>
    </source>
</evidence>
<feature type="chain" id="PRO_5021914606" description="ELWxxDGT repeat protein" evidence="1">
    <location>
        <begin position="22"/>
        <end position="1019"/>
    </location>
</feature>
<evidence type="ECO:0000313" key="3">
    <source>
        <dbReference type="Proteomes" id="UP000316921"/>
    </source>
</evidence>
<keyword evidence="3" id="KW-1185">Reference proteome</keyword>
<accession>A0A518BGN3</accession>
<sequence length="1019" mass="103895" precursor="true">MHLRSTLILASSLALASPLHAQLIGGTLVSDINTDPAVVGSYNGGFASNGNLVYFGGIDAETGVSYRIWRSDGTTAGTIQLHPAALNEHESTFLANGDLFSAIDELGVGVGLWRSDGTPAGTVRVAAPLDWTDEPHDLTVFGGAVWFLAGLEDSGTELWRHDLASGQTALFHELEPGPASGVQHLFAGAGKLFFAGSGTTDLWATDGTPGGAVVVATLTLHSFNASLGHEAEVGSRVIFASAGSGTNPTGWWSSDGTPGGTFLLQPTFNTYWSVQGATKVWFTAGNVASTPRLFETDGTPGGTQPVNLSGQSGGQRVDYFPGVALGDDLFYSGNVGGSGFELCRTTGGGALAQLAAEINPTGQSLPVEFVTTLGQIFFRADDGVHGTEIWSFDPISATAALVADLTPGPGVGIIGSKPTILPASGGVVFGQNFPVFGIEPAATDGVQTGLLLNIGDEGLSDGSDPTEFLRFGDRVLFQAFEGSTGAELWITDGTTAGTRLVKDINPLNDGPLGSDPGSKPHNLTLVGDRVFFRANHPDFGIELWSTDGTEAGTSLVVDLVPGPSSSESFFFNDLVPMGEALFFLAADGNGGSALWRVDDFGTTQIKATSPLGPGSKFGVLERIGDRLLFQADGPEGLELWSSDGTVAGTALLADLTPGPDDTLLAQIAVGDSLAYFTPAFGSSGELWKTDGTPAGTVNFFTLGAGEGGFGELTTLGDLVLFSVTTPANGREPWVSDGTAAGTMLLADTQPGPGSGFPLEFTVAGNGAFFAVQSPPDSFHFGQLWVTDGTPAGTQLAVDLPSPLDAAGLADFWAAGTDQRLLFTNQDANGEEWWVTDGSAAGTQALTDIALGAKSSEPRPGIQLGNRLLFAATDGLNGVELHSIPLSATGGFAVTPIGAGCAGAGGVPSLSLASGAASLGRSFALAIENALPLGSALWFFDGSLGALAPSGDCGVLLPSPKLLLATPTDAGGGSTLPLTVPLDPSLAGAVVDFQALSLELAGPFLGLGALSNGLEVVLGQ</sequence>
<dbReference type="EMBL" id="CP036287">
    <property type="protein sequence ID" value="QDU66148.1"/>
    <property type="molecule type" value="Genomic_DNA"/>
</dbReference>
<proteinExistence type="predicted"/>
<gene>
    <name evidence="2" type="ORF">Pla133_12140</name>
</gene>
<dbReference type="AlphaFoldDB" id="A0A518BGN3"/>
<organism evidence="2 3">
    <name type="scientific">Engelhardtia mirabilis</name>
    <dbReference type="NCBI Taxonomy" id="2528011"/>
    <lineage>
        <taxon>Bacteria</taxon>
        <taxon>Pseudomonadati</taxon>
        <taxon>Planctomycetota</taxon>
        <taxon>Planctomycetia</taxon>
        <taxon>Planctomycetia incertae sedis</taxon>
        <taxon>Engelhardtia</taxon>
    </lineage>
</organism>
<evidence type="ECO:0000313" key="2">
    <source>
        <dbReference type="EMBL" id="QDU66148.1"/>
    </source>
</evidence>
<keyword evidence="1" id="KW-0732">Signal</keyword>
<protein>
    <recommendedName>
        <fullName evidence="4">ELWxxDGT repeat protein</fullName>
    </recommendedName>
</protein>
<dbReference type="RefSeq" id="WP_419192172.1">
    <property type="nucleotide sequence ID" value="NZ_CP036287.1"/>
</dbReference>
<feature type="signal peptide" evidence="1">
    <location>
        <begin position="1"/>
        <end position="21"/>
    </location>
</feature>